<comment type="caution">
    <text evidence="14">The sequence shown here is derived from an EMBL/GenBank/DDBJ whole genome shotgun (WGS) entry which is preliminary data.</text>
</comment>
<evidence type="ECO:0000256" key="3">
    <source>
        <dbReference type="ARBA" id="ARBA00022475"/>
    </source>
</evidence>
<keyword evidence="15" id="KW-1185">Reference proteome</keyword>
<reference evidence="14 15" key="1">
    <citation type="submission" date="2016-02" db="EMBL/GenBank/DDBJ databases">
        <title>Band-tailed pigeon sequencing and assembly.</title>
        <authorList>
            <person name="Soares A.E."/>
            <person name="Novak B.J."/>
            <person name="Rice E.S."/>
            <person name="O'Connell B."/>
            <person name="Chang D."/>
            <person name="Weber S."/>
            <person name="Shapiro B."/>
        </authorList>
    </citation>
    <scope>NUCLEOTIDE SEQUENCE [LARGE SCALE GENOMIC DNA]</scope>
    <source>
        <strain evidence="14">BTP2013</strain>
        <tissue evidence="14">Blood</tissue>
    </source>
</reference>
<dbReference type="Proteomes" id="UP000190648">
    <property type="component" value="Unassembled WGS sequence"/>
</dbReference>
<keyword evidence="7 12" id="KW-1133">Transmembrane helix</keyword>
<keyword evidence="10" id="KW-0325">Glycoprotein</keyword>
<dbReference type="Pfam" id="PF00041">
    <property type="entry name" value="fn3"/>
    <property type="match status" value="2"/>
</dbReference>
<dbReference type="InterPro" id="IPR036116">
    <property type="entry name" value="FN3_sf"/>
</dbReference>
<dbReference type="SMART" id="SM00060">
    <property type="entry name" value="FN3"/>
    <property type="match status" value="4"/>
</dbReference>
<name>A0A1V4KRS2_PATFA</name>
<evidence type="ECO:0000256" key="8">
    <source>
        <dbReference type="ARBA" id="ARBA00023136"/>
    </source>
</evidence>
<keyword evidence="5" id="KW-0732">Signal</keyword>
<dbReference type="InterPro" id="IPR010457">
    <property type="entry name" value="IgC2-like_lig-bd"/>
</dbReference>
<keyword evidence="11" id="KW-0393">Immunoglobulin domain</keyword>
<dbReference type="CDD" id="cd00063">
    <property type="entry name" value="FN3"/>
    <property type="match status" value="3"/>
</dbReference>
<dbReference type="InterPro" id="IPR003961">
    <property type="entry name" value="FN3_dom"/>
</dbReference>
<keyword evidence="4 12" id="KW-0812">Transmembrane</keyword>
<dbReference type="InterPro" id="IPR052672">
    <property type="entry name" value="Type1_Cytokine_Rcpt_Type2"/>
</dbReference>
<keyword evidence="8 12" id="KW-0472">Membrane</keyword>
<dbReference type="SUPFAM" id="SSF48726">
    <property type="entry name" value="Immunoglobulin"/>
    <property type="match status" value="1"/>
</dbReference>
<dbReference type="Pfam" id="PF06328">
    <property type="entry name" value="Lep_receptor_Ig"/>
    <property type="match status" value="1"/>
</dbReference>
<comment type="subcellular location">
    <subcellularLocation>
        <location evidence="1">Cell membrane</location>
        <topology evidence="1">Single-pass type I membrane protein</topology>
    </subcellularLocation>
</comment>
<dbReference type="InterPro" id="IPR036179">
    <property type="entry name" value="Ig-like_dom_sf"/>
</dbReference>
<proteinExistence type="inferred from homology"/>
<dbReference type="EMBL" id="LSYS01001765">
    <property type="protein sequence ID" value="OPJ87129.1"/>
    <property type="molecule type" value="Genomic_DNA"/>
</dbReference>
<evidence type="ECO:0000256" key="11">
    <source>
        <dbReference type="ARBA" id="ARBA00023319"/>
    </source>
</evidence>
<gene>
    <name evidence="14" type="primary">IL31RA</name>
    <name evidence="14" type="ORF">AV530_015484</name>
</gene>
<evidence type="ECO:0000256" key="6">
    <source>
        <dbReference type="ARBA" id="ARBA00022737"/>
    </source>
</evidence>
<evidence type="ECO:0000256" key="12">
    <source>
        <dbReference type="SAM" id="Phobius"/>
    </source>
</evidence>
<dbReference type="InterPro" id="IPR013783">
    <property type="entry name" value="Ig-like_fold"/>
</dbReference>
<evidence type="ECO:0000313" key="15">
    <source>
        <dbReference type="Proteomes" id="UP000190648"/>
    </source>
</evidence>
<sequence length="913" mass="103609">MFSLAFAVLQGPLSLSAFFLFSLSGIGCLDQRLFCCGVTEKEMFICLVWVFVLLCSSIADENSIRDVEIFPPSPEIERGSTLKLFCVLGKRYTPHRNASQIIWKLNHELIAQENYNIVNETVSSVTIHNFTYSKAHVKCFTKYLGNEQLLVHTEVKSGFPPDVPRNISCIYYFDVELTCTWSSGRETNLKTNYTLYRKMMTEGRVTLLNTMGSCQSKTESCSFYYPDTPYSSSFCFQVKAENVLGEALSDCVPIPLEKIEKFQPPEILSVKKITGIKQLLTLTWKMPEKIIPAQDVTCQVHYKNLYSNSSEFITVSLNSAEKTGSCHLTGLWDSTEYSVAIRCISDVSIFWSEWSRVKTASTEEKAPLEKVDLWRVIESSHSDGSRSVHLMWKPLNSFPPPGRILGYKIQYFPENNIALKITNNSTDNKISLLLNEEVYIISVTAYNSAGNSPEAILRIPSTDEKTSQIIEAVRTSTTNEEVVVEWKTSKPEVTEYVVEWYPELETDPFGRSWQYISNSTSWKTSKKNFKPFICYNISVYPLYGNIVAAPYSIQTYVQEKKPSEGPVADTGIPGKNEVTIKWKEISKDKRNGFISNYTIFYKPEDGKELNETVNSDVLQYRLKSLQANTQYTVYIMASNEAGGTSGEPKTFKTLKFNKEDIIFIALPIGLSMFFLLGLWIICILKKQAFKKVCWPDIPNPAGSIAVEWPLHVSVNNSFWKGVTSEAKAMDFEDLSVLEQSFPEENHEKSLLMNCENCVSKCTDINTKGVIIGDKKILYEEENEVAKCFSPPMSYIITDQDIRSQMHLALIPSKAIQPREMLEDDVCESQQTSIKNEENYNEEVLKLEDFSENAVFNPYLKNSVKTREFLISENLPEHRKNEPNSQSAVSPPLQNNVAGQSYVTLDVFRLATAR</sequence>
<evidence type="ECO:0000256" key="10">
    <source>
        <dbReference type="ARBA" id="ARBA00023180"/>
    </source>
</evidence>
<dbReference type="FunFam" id="2.60.40.10:FF:000414">
    <property type="entry name" value="Interleukin-6 receptor subunit beta"/>
    <property type="match status" value="1"/>
</dbReference>
<dbReference type="GO" id="GO:0005886">
    <property type="term" value="C:plasma membrane"/>
    <property type="evidence" value="ECO:0007669"/>
    <property type="project" value="UniProtKB-SubCell"/>
</dbReference>
<dbReference type="PROSITE" id="PS50853">
    <property type="entry name" value="FN3"/>
    <property type="match status" value="3"/>
</dbReference>
<evidence type="ECO:0000259" key="13">
    <source>
        <dbReference type="PROSITE" id="PS50853"/>
    </source>
</evidence>
<comment type="similarity">
    <text evidence="2">Belongs to the type I cytokine receptor family. Type 2 subfamily.</text>
</comment>
<feature type="domain" description="Fibronectin type-III" evidence="13">
    <location>
        <begin position="264"/>
        <end position="365"/>
    </location>
</feature>
<dbReference type="AlphaFoldDB" id="A0A1V4KRS2"/>
<dbReference type="OrthoDB" id="9828391at2759"/>
<evidence type="ECO:0000256" key="9">
    <source>
        <dbReference type="ARBA" id="ARBA00023170"/>
    </source>
</evidence>
<feature type="domain" description="Fibronectin type-III" evidence="13">
    <location>
        <begin position="369"/>
        <end position="465"/>
    </location>
</feature>
<keyword evidence="3" id="KW-1003">Cell membrane</keyword>
<feature type="transmembrane region" description="Helical" evidence="12">
    <location>
        <begin position="661"/>
        <end position="684"/>
    </location>
</feature>
<keyword evidence="9 14" id="KW-0675">Receptor</keyword>
<dbReference type="Gene3D" id="2.60.40.10">
    <property type="entry name" value="Immunoglobulins"/>
    <property type="match status" value="6"/>
</dbReference>
<keyword evidence="6" id="KW-0677">Repeat</keyword>
<evidence type="ECO:0000256" key="2">
    <source>
        <dbReference type="ARBA" id="ARBA00008921"/>
    </source>
</evidence>
<protein>
    <submittedName>
        <fullName evidence="14">Interleukin-31 receptor subunit alpha</fullName>
    </submittedName>
</protein>
<evidence type="ECO:0000256" key="5">
    <source>
        <dbReference type="ARBA" id="ARBA00022729"/>
    </source>
</evidence>
<evidence type="ECO:0000256" key="1">
    <source>
        <dbReference type="ARBA" id="ARBA00004251"/>
    </source>
</evidence>
<dbReference type="FunFam" id="2.60.40.10:FF:000465">
    <property type="entry name" value="Granulocyte colony-stimulating factor receptor"/>
    <property type="match status" value="1"/>
</dbReference>
<dbReference type="SUPFAM" id="SSF49265">
    <property type="entry name" value="Fibronectin type III"/>
    <property type="match status" value="3"/>
</dbReference>
<dbReference type="PANTHER" id="PTHR48423:SF1">
    <property type="entry name" value="INTERLEUKIN-27 RECEPTOR SUBUNIT ALPHA"/>
    <property type="match status" value="1"/>
</dbReference>
<dbReference type="FunFam" id="2.60.40.10:FF:000524">
    <property type="entry name" value="Interleukin-6 receptor subunit beta"/>
    <property type="match status" value="1"/>
</dbReference>
<accession>A0A1V4KRS2</accession>
<evidence type="ECO:0000313" key="14">
    <source>
        <dbReference type="EMBL" id="OPJ87129.1"/>
    </source>
</evidence>
<feature type="domain" description="Fibronectin type-III" evidence="13">
    <location>
        <begin position="562"/>
        <end position="656"/>
    </location>
</feature>
<dbReference type="STRING" id="372326.A0A1V4KRS2"/>
<dbReference type="PANTHER" id="PTHR48423">
    <property type="entry name" value="INTERLEUKIN-27 RECEPTOR SUBUNIT ALPHA"/>
    <property type="match status" value="1"/>
</dbReference>
<organism evidence="14 15">
    <name type="scientific">Patagioenas fasciata monilis</name>
    <dbReference type="NCBI Taxonomy" id="372326"/>
    <lineage>
        <taxon>Eukaryota</taxon>
        <taxon>Metazoa</taxon>
        <taxon>Chordata</taxon>
        <taxon>Craniata</taxon>
        <taxon>Vertebrata</taxon>
        <taxon>Euteleostomi</taxon>
        <taxon>Archelosauria</taxon>
        <taxon>Archosauria</taxon>
        <taxon>Dinosauria</taxon>
        <taxon>Saurischia</taxon>
        <taxon>Theropoda</taxon>
        <taxon>Coelurosauria</taxon>
        <taxon>Aves</taxon>
        <taxon>Neognathae</taxon>
        <taxon>Neoaves</taxon>
        <taxon>Columbimorphae</taxon>
        <taxon>Columbiformes</taxon>
        <taxon>Columbidae</taxon>
        <taxon>Patagioenas</taxon>
    </lineage>
</organism>
<evidence type="ECO:0000256" key="4">
    <source>
        <dbReference type="ARBA" id="ARBA00022692"/>
    </source>
</evidence>
<evidence type="ECO:0000256" key="7">
    <source>
        <dbReference type="ARBA" id="ARBA00022989"/>
    </source>
</evidence>